<name>A0ABS9KHL1_9BACT</name>
<keyword evidence="2" id="KW-1185">Reference proteome</keyword>
<dbReference type="InterPro" id="IPR035093">
    <property type="entry name" value="RelE/ParE_toxin_dom_sf"/>
</dbReference>
<dbReference type="Gene3D" id="3.30.2310.20">
    <property type="entry name" value="RelE-like"/>
    <property type="match status" value="1"/>
</dbReference>
<evidence type="ECO:0000313" key="2">
    <source>
        <dbReference type="Proteomes" id="UP001165366"/>
    </source>
</evidence>
<evidence type="ECO:0000313" key="1">
    <source>
        <dbReference type="EMBL" id="MCG2590341.1"/>
    </source>
</evidence>
<evidence type="ECO:0008006" key="3">
    <source>
        <dbReference type="Google" id="ProtNLM"/>
    </source>
</evidence>
<protein>
    <recommendedName>
        <fullName evidence="3">Type II toxin-antitoxin system RelE/ParE family toxin</fullName>
    </recommendedName>
</protein>
<dbReference type="EMBL" id="JAKLWS010000031">
    <property type="protein sequence ID" value="MCG2590341.1"/>
    <property type="molecule type" value="Genomic_DNA"/>
</dbReference>
<comment type="caution">
    <text evidence="1">The sequence shown here is derived from an EMBL/GenBank/DDBJ whole genome shotgun (WGS) entry which is preliminary data.</text>
</comment>
<dbReference type="Proteomes" id="UP001165366">
    <property type="component" value="Unassembled WGS sequence"/>
</dbReference>
<sequence length="65" mass="7929">MKKTKDFFDLVELFPELGSIEYAHKKIRGFQLSKQTRVFYRIKDHQIIILSFFDVRENPEKKPQR</sequence>
<reference evidence="1" key="1">
    <citation type="submission" date="2022-01" db="EMBL/GenBank/DDBJ databases">
        <authorList>
            <person name="Wang Y."/>
        </authorList>
    </citation>
    <scope>NUCLEOTIDE SEQUENCE</scope>
    <source>
        <strain evidence="1">WB101</strain>
    </source>
</reference>
<organism evidence="1 2">
    <name type="scientific">Rhodohalobacter sulfatireducens</name>
    <dbReference type="NCBI Taxonomy" id="2911366"/>
    <lineage>
        <taxon>Bacteria</taxon>
        <taxon>Pseudomonadati</taxon>
        <taxon>Balneolota</taxon>
        <taxon>Balneolia</taxon>
        <taxon>Balneolales</taxon>
        <taxon>Balneolaceae</taxon>
        <taxon>Rhodohalobacter</taxon>
    </lineage>
</organism>
<dbReference type="RefSeq" id="WP_237855719.1">
    <property type="nucleotide sequence ID" value="NZ_JAKLWS010000031.1"/>
</dbReference>
<proteinExistence type="predicted"/>
<gene>
    <name evidence="1" type="ORF">L6773_17325</name>
</gene>
<accession>A0ABS9KHL1</accession>
<reference evidence="1" key="2">
    <citation type="submission" date="2024-05" db="EMBL/GenBank/DDBJ databases">
        <title>Rhodohalobacter halophilus gen. nov., sp. nov., a moderately halophilic member of the family Balneolaceae.</title>
        <authorList>
            <person name="Xia J."/>
        </authorList>
    </citation>
    <scope>NUCLEOTIDE SEQUENCE</scope>
    <source>
        <strain evidence="1">WB101</strain>
    </source>
</reference>